<evidence type="ECO:0000313" key="7">
    <source>
        <dbReference type="EMBL" id="SEJ25971.1"/>
    </source>
</evidence>
<evidence type="ECO:0000313" key="8">
    <source>
        <dbReference type="Proteomes" id="UP000199532"/>
    </source>
</evidence>
<name>A0A1H6X9T9_9BACT</name>
<dbReference type="Proteomes" id="UP000199532">
    <property type="component" value="Unassembled WGS sequence"/>
</dbReference>
<dbReference type="InterPro" id="IPR044934">
    <property type="entry name" value="Streptopain_sf"/>
</dbReference>
<keyword evidence="8" id="KW-1185">Reference proteome</keyword>
<dbReference type="EMBL" id="FNXY01000006">
    <property type="protein sequence ID" value="SEJ25971.1"/>
    <property type="molecule type" value="Genomic_DNA"/>
</dbReference>
<keyword evidence="2" id="KW-0645">Protease</keyword>
<dbReference type="STRING" id="408657.SAMN04487995_3816"/>
<protein>
    <submittedName>
        <fullName evidence="7">Peptidase C10 family protein</fullName>
    </submittedName>
</protein>
<dbReference type="GO" id="GO:0008234">
    <property type="term" value="F:cysteine-type peptidase activity"/>
    <property type="evidence" value="ECO:0007669"/>
    <property type="project" value="UniProtKB-KW"/>
</dbReference>
<feature type="domain" description="Spi protease inhibitor" evidence="6">
    <location>
        <begin position="42"/>
        <end position="139"/>
    </location>
</feature>
<dbReference type="InterPro" id="IPR025896">
    <property type="entry name" value="Spi_Prtas-inh"/>
</dbReference>
<reference evidence="7 8" key="1">
    <citation type="submission" date="2016-10" db="EMBL/GenBank/DDBJ databases">
        <authorList>
            <person name="de Groot N.N."/>
        </authorList>
    </citation>
    <scope>NUCLEOTIDE SEQUENCE [LARGE SCALE GENOMIC DNA]</scope>
    <source>
        <strain evidence="7 8">DSM 19938</strain>
    </source>
</reference>
<proteinExistence type="inferred from homology"/>
<dbReference type="Gene3D" id="3.90.70.50">
    <property type="entry name" value="Peptidase C10, streptopain"/>
    <property type="match status" value="2"/>
</dbReference>
<dbReference type="RefSeq" id="WP_090337853.1">
    <property type="nucleotide sequence ID" value="NZ_FNXY01000006.1"/>
</dbReference>
<dbReference type="SUPFAM" id="SSF54001">
    <property type="entry name" value="Cysteine proteinases"/>
    <property type="match status" value="1"/>
</dbReference>
<accession>A0A1H6X9T9</accession>
<gene>
    <name evidence="7" type="ORF">SAMN04487995_3816</name>
</gene>
<dbReference type="OrthoDB" id="2235251at2"/>
<evidence type="ECO:0000259" key="6">
    <source>
        <dbReference type="Pfam" id="PF13734"/>
    </source>
</evidence>
<dbReference type="GO" id="GO:0006508">
    <property type="term" value="P:proteolysis"/>
    <property type="evidence" value="ECO:0007669"/>
    <property type="project" value="UniProtKB-KW"/>
</dbReference>
<dbReference type="AlphaFoldDB" id="A0A1H6X9T9"/>
<keyword evidence="5" id="KW-0788">Thiol protease</keyword>
<sequence>MKKIYLIFPALAMFFITCQSPEKVDSLNNSKQVDAVKSETILNVARNFNAFTSVASDKDGARNARIGDKEKTIRDITPFKDDQGNALYYVINYKEGGFVIVSAEKKTLPILAFSDNNEFPIGKELPNGIKETISSYSESIKKARFDNAAADSRIVKEWERLSNTNAINKWVETARKSAGAKTSSEPVDPPCEDSQIYVGPFTAPWGQGANWNSQMPLESTFGCTGLPNGRARTGCVATAMAEIMNYHHFPNSYNWSAMGATQSETARLMRDAANSVTTSYQCTATLTASSTNVAPGLINGFGYSSANYASYNVNTIQNEILNFARPVLLMGTRVNFGAHAWVCDGFYQYLPCGSMFTPMLYMNWGFEGYFNGFYSISTGFDPWGESIYFTNLLMVSSIRP</sequence>
<evidence type="ECO:0000256" key="3">
    <source>
        <dbReference type="ARBA" id="ARBA00022729"/>
    </source>
</evidence>
<keyword evidence="4" id="KW-0378">Hydrolase</keyword>
<dbReference type="InterPro" id="IPR000200">
    <property type="entry name" value="Peptidase_C10"/>
</dbReference>
<dbReference type="Pfam" id="PF13734">
    <property type="entry name" value="Inhibitor_I69"/>
    <property type="match status" value="1"/>
</dbReference>
<evidence type="ECO:0000256" key="2">
    <source>
        <dbReference type="ARBA" id="ARBA00022670"/>
    </source>
</evidence>
<organism evidence="7 8">
    <name type="scientific">Dyadobacter koreensis</name>
    <dbReference type="NCBI Taxonomy" id="408657"/>
    <lineage>
        <taxon>Bacteria</taxon>
        <taxon>Pseudomonadati</taxon>
        <taxon>Bacteroidota</taxon>
        <taxon>Cytophagia</taxon>
        <taxon>Cytophagales</taxon>
        <taxon>Spirosomataceae</taxon>
        <taxon>Dyadobacter</taxon>
    </lineage>
</organism>
<dbReference type="Pfam" id="PF01640">
    <property type="entry name" value="Peptidase_C10"/>
    <property type="match status" value="1"/>
</dbReference>
<keyword evidence="3" id="KW-0732">Signal</keyword>
<evidence type="ECO:0000256" key="4">
    <source>
        <dbReference type="ARBA" id="ARBA00022801"/>
    </source>
</evidence>
<evidence type="ECO:0000256" key="1">
    <source>
        <dbReference type="ARBA" id="ARBA00009693"/>
    </source>
</evidence>
<dbReference type="InterPro" id="IPR038765">
    <property type="entry name" value="Papain-like_cys_pep_sf"/>
</dbReference>
<evidence type="ECO:0000256" key="5">
    <source>
        <dbReference type="ARBA" id="ARBA00022807"/>
    </source>
</evidence>
<comment type="similarity">
    <text evidence="1">Belongs to the peptidase C10 family.</text>
</comment>